<dbReference type="EMBL" id="RBCJ01000004">
    <property type="protein sequence ID" value="RKN78436.1"/>
    <property type="molecule type" value="Genomic_DNA"/>
</dbReference>
<comment type="caution">
    <text evidence="4">The sequence shown here is derived from an EMBL/GenBank/DDBJ whole genome shotgun (WGS) entry which is preliminary data.</text>
</comment>
<keyword evidence="2" id="KW-0804">Transcription</keyword>
<accession>A0A3B0C590</accession>
<reference evidence="4 5" key="1">
    <citation type="submission" date="2018-10" db="EMBL/GenBank/DDBJ databases">
        <title>Ulvibacterium marinum gen. nov., sp. nov., a novel marine bacterium of the family Flavobacteriaceae, isolated from a culture of the green alga Ulva prolifera.</title>
        <authorList>
            <person name="Zhang Z."/>
        </authorList>
    </citation>
    <scope>NUCLEOTIDE SEQUENCE [LARGE SCALE GENOMIC DNA]</scope>
    <source>
        <strain evidence="4 5">CCMM003</strain>
    </source>
</reference>
<dbReference type="CDD" id="cd03137">
    <property type="entry name" value="GATase1_AraC_1"/>
    <property type="match status" value="1"/>
</dbReference>
<dbReference type="PANTHER" id="PTHR43130:SF3">
    <property type="entry name" value="HTH-TYPE TRANSCRIPTIONAL REGULATOR RV1931C"/>
    <property type="match status" value="1"/>
</dbReference>
<dbReference type="Gene3D" id="3.40.50.880">
    <property type="match status" value="1"/>
</dbReference>
<gene>
    <name evidence="4" type="ORF">D7Z94_19660</name>
</gene>
<dbReference type="SUPFAM" id="SSF46689">
    <property type="entry name" value="Homeodomain-like"/>
    <property type="match status" value="1"/>
</dbReference>
<dbReference type="PROSITE" id="PS01124">
    <property type="entry name" value="HTH_ARAC_FAMILY_2"/>
    <property type="match status" value="1"/>
</dbReference>
<sequence length="322" mass="36826">MQNDITHRAYFLIPPEVQLLDIAGPIHLFYEANEYGAQFENHYLSLNPGTEEISSAGIALAKLEPFWNFTLGSHDLLFIPGLESHLFFAEDFKRKNQHFFRWLREQCQNNAKICSVCTGTYLMAFAGLFDGKSCTTHWKYFRDFKTRFPQVKLLSDRLIVKDGNLYSSAGVSSGIDLALFLLEEIYGPVFATKIAKEVVIYLRRTENDPQLSVFLQYRNHIDNRIHQIQDTLAQNLDKKLKIEELAENSHMSPRNLTRVFKKTTGITIGDYLAKLRIEHALQLLSNGTKVNAVSLACGLQSSNQLRSLLKKHTKSLPSQLRE</sequence>
<proteinExistence type="predicted"/>
<organism evidence="4 5">
    <name type="scientific">Ulvibacterium marinum</name>
    <dbReference type="NCBI Taxonomy" id="2419782"/>
    <lineage>
        <taxon>Bacteria</taxon>
        <taxon>Pseudomonadati</taxon>
        <taxon>Bacteroidota</taxon>
        <taxon>Flavobacteriia</taxon>
        <taxon>Flavobacteriales</taxon>
        <taxon>Flavobacteriaceae</taxon>
        <taxon>Ulvibacterium</taxon>
    </lineage>
</organism>
<dbReference type="InterPro" id="IPR029062">
    <property type="entry name" value="Class_I_gatase-like"/>
</dbReference>
<dbReference type="InterPro" id="IPR009057">
    <property type="entry name" value="Homeodomain-like_sf"/>
</dbReference>
<name>A0A3B0C590_9FLAO</name>
<dbReference type="SUPFAM" id="SSF52317">
    <property type="entry name" value="Class I glutamine amidotransferase-like"/>
    <property type="match status" value="1"/>
</dbReference>
<evidence type="ECO:0000313" key="4">
    <source>
        <dbReference type="EMBL" id="RKN78436.1"/>
    </source>
</evidence>
<dbReference type="OrthoDB" id="9803764at2"/>
<dbReference type="Pfam" id="PF01965">
    <property type="entry name" value="DJ-1_PfpI"/>
    <property type="match status" value="1"/>
</dbReference>
<dbReference type="RefSeq" id="WP_120713343.1">
    <property type="nucleotide sequence ID" value="NZ_RBCJ01000004.1"/>
</dbReference>
<dbReference type="GO" id="GO:0043565">
    <property type="term" value="F:sequence-specific DNA binding"/>
    <property type="evidence" value="ECO:0007669"/>
    <property type="project" value="InterPro"/>
</dbReference>
<keyword evidence="5" id="KW-1185">Reference proteome</keyword>
<dbReference type="Pfam" id="PF12833">
    <property type="entry name" value="HTH_18"/>
    <property type="match status" value="1"/>
</dbReference>
<evidence type="ECO:0000259" key="3">
    <source>
        <dbReference type="PROSITE" id="PS01124"/>
    </source>
</evidence>
<dbReference type="PANTHER" id="PTHR43130">
    <property type="entry name" value="ARAC-FAMILY TRANSCRIPTIONAL REGULATOR"/>
    <property type="match status" value="1"/>
</dbReference>
<dbReference type="InterPro" id="IPR052158">
    <property type="entry name" value="INH-QAR"/>
</dbReference>
<evidence type="ECO:0000256" key="1">
    <source>
        <dbReference type="ARBA" id="ARBA00023015"/>
    </source>
</evidence>
<dbReference type="Gene3D" id="1.10.10.60">
    <property type="entry name" value="Homeodomain-like"/>
    <property type="match status" value="2"/>
</dbReference>
<dbReference type="AlphaFoldDB" id="A0A3B0C590"/>
<feature type="domain" description="HTH araC/xylS-type" evidence="3">
    <location>
        <begin position="226"/>
        <end position="322"/>
    </location>
</feature>
<dbReference type="InterPro" id="IPR002818">
    <property type="entry name" value="DJ-1/PfpI"/>
</dbReference>
<dbReference type="SMART" id="SM00342">
    <property type="entry name" value="HTH_ARAC"/>
    <property type="match status" value="1"/>
</dbReference>
<dbReference type="InterPro" id="IPR018060">
    <property type="entry name" value="HTH_AraC"/>
</dbReference>
<evidence type="ECO:0000256" key="2">
    <source>
        <dbReference type="ARBA" id="ARBA00023163"/>
    </source>
</evidence>
<dbReference type="GO" id="GO:0003700">
    <property type="term" value="F:DNA-binding transcription factor activity"/>
    <property type="evidence" value="ECO:0007669"/>
    <property type="project" value="InterPro"/>
</dbReference>
<evidence type="ECO:0000313" key="5">
    <source>
        <dbReference type="Proteomes" id="UP000276603"/>
    </source>
</evidence>
<keyword evidence="1" id="KW-0805">Transcription regulation</keyword>
<dbReference type="Proteomes" id="UP000276603">
    <property type="component" value="Unassembled WGS sequence"/>
</dbReference>
<protein>
    <submittedName>
        <fullName evidence="4">Helix-turn-helix domain-containing protein</fullName>
    </submittedName>
</protein>